<protein>
    <submittedName>
        <fullName evidence="12">PEPKR2 protein</fullName>
    </submittedName>
</protein>
<feature type="binding site" evidence="7">
    <location>
        <position position="318"/>
    </location>
    <ligand>
        <name>ATP</name>
        <dbReference type="ChEBI" id="CHEBI:30616"/>
    </ligand>
</feature>
<dbReference type="EMBL" id="CAJNDS010002255">
    <property type="protein sequence ID" value="CAE7394572.1"/>
    <property type="molecule type" value="Genomic_DNA"/>
</dbReference>
<feature type="region of interest" description="Disordered" evidence="10">
    <location>
        <begin position="436"/>
        <end position="518"/>
    </location>
</feature>
<evidence type="ECO:0000313" key="12">
    <source>
        <dbReference type="EMBL" id="CAE7394572.1"/>
    </source>
</evidence>
<dbReference type="Gene3D" id="1.10.510.10">
    <property type="entry name" value="Transferase(Phosphotransferase) domain 1"/>
    <property type="match status" value="1"/>
</dbReference>
<feature type="cross-link" description="Glycyl lysine isopeptide (Lys-Gly) (interchain with G-Cter in SUMO2)" evidence="8">
    <location>
        <position position="302"/>
    </location>
</feature>
<keyword evidence="1" id="KW-0723">Serine/threonine-protein kinase</keyword>
<reference evidence="12" key="1">
    <citation type="submission" date="2021-02" db="EMBL/GenBank/DDBJ databases">
        <authorList>
            <person name="Dougan E. K."/>
            <person name="Rhodes N."/>
            <person name="Thang M."/>
            <person name="Chan C."/>
        </authorList>
    </citation>
    <scope>NUCLEOTIDE SEQUENCE</scope>
</reference>
<dbReference type="Gene3D" id="3.30.200.20">
    <property type="entry name" value="Phosphorylase Kinase, domain 1"/>
    <property type="match status" value="1"/>
</dbReference>
<dbReference type="GO" id="GO:0005524">
    <property type="term" value="F:ATP binding"/>
    <property type="evidence" value="ECO:0007669"/>
    <property type="project" value="UniProtKB-UniRule"/>
</dbReference>
<gene>
    <name evidence="12" type="primary">PEPKR2</name>
    <name evidence="12" type="ORF">SNAT2548_LOCUS21498</name>
</gene>
<dbReference type="PROSITE" id="PS50011">
    <property type="entry name" value="PROTEIN_KINASE_DOM"/>
    <property type="match status" value="1"/>
</dbReference>
<accession>A0A812QMI8</accession>
<feature type="compositionally biased region" description="Low complexity" evidence="10">
    <location>
        <begin position="448"/>
        <end position="457"/>
    </location>
</feature>
<dbReference type="Pfam" id="PF00069">
    <property type="entry name" value="Pkinase"/>
    <property type="match status" value="1"/>
</dbReference>
<keyword evidence="2" id="KW-0808">Transferase</keyword>
<dbReference type="InterPro" id="IPR030616">
    <property type="entry name" value="Aur-like"/>
</dbReference>
<dbReference type="InterPro" id="IPR008271">
    <property type="entry name" value="Ser/Thr_kinase_AS"/>
</dbReference>
<dbReference type="PANTHER" id="PTHR24350">
    <property type="entry name" value="SERINE/THREONINE-PROTEIN KINASE IAL-RELATED"/>
    <property type="match status" value="1"/>
</dbReference>
<evidence type="ECO:0000313" key="13">
    <source>
        <dbReference type="Proteomes" id="UP000604046"/>
    </source>
</evidence>
<dbReference type="InterPro" id="IPR017441">
    <property type="entry name" value="Protein_kinase_ATP_BS"/>
</dbReference>
<feature type="compositionally biased region" description="Low complexity" evidence="10">
    <location>
        <begin position="108"/>
        <end position="117"/>
    </location>
</feature>
<evidence type="ECO:0000256" key="4">
    <source>
        <dbReference type="ARBA" id="ARBA00022777"/>
    </source>
</evidence>
<evidence type="ECO:0000256" key="5">
    <source>
        <dbReference type="ARBA" id="ARBA00022840"/>
    </source>
</evidence>
<dbReference type="InterPro" id="IPR000719">
    <property type="entry name" value="Prot_kinase_dom"/>
</dbReference>
<keyword evidence="3 7" id="KW-0547">Nucleotide-binding</keyword>
<dbReference type="SUPFAM" id="SSF56112">
    <property type="entry name" value="Protein kinase-like (PK-like)"/>
    <property type="match status" value="1"/>
</dbReference>
<feature type="binding site" evidence="7">
    <location>
        <begin position="304"/>
        <end position="305"/>
    </location>
    <ligand>
        <name>ATP</name>
        <dbReference type="ChEBI" id="CHEBI:30616"/>
    </ligand>
</feature>
<feature type="active site" description="Proton acceptor" evidence="6">
    <location>
        <position position="300"/>
    </location>
</feature>
<dbReference type="SMART" id="SM00220">
    <property type="entry name" value="S_TKc"/>
    <property type="match status" value="1"/>
</dbReference>
<evidence type="ECO:0000256" key="10">
    <source>
        <dbReference type="SAM" id="MobiDB-lite"/>
    </source>
</evidence>
<proteinExistence type="predicted"/>
<feature type="binding site" evidence="9">
    <location>
        <position position="197"/>
    </location>
    <ligand>
        <name>ATP</name>
        <dbReference type="ChEBI" id="CHEBI:30616"/>
    </ligand>
</feature>
<dbReference type="AlphaFoldDB" id="A0A812QMI8"/>
<keyword evidence="13" id="KW-1185">Reference proteome</keyword>
<keyword evidence="4" id="KW-0418">Kinase</keyword>
<dbReference type="InterPro" id="IPR011009">
    <property type="entry name" value="Kinase-like_dom_sf"/>
</dbReference>
<evidence type="ECO:0000256" key="1">
    <source>
        <dbReference type="ARBA" id="ARBA00022527"/>
    </source>
</evidence>
<evidence type="ECO:0000256" key="3">
    <source>
        <dbReference type="ARBA" id="ARBA00022741"/>
    </source>
</evidence>
<feature type="domain" description="Protein kinase" evidence="11">
    <location>
        <begin position="162"/>
        <end position="432"/>
    </location>
</feature>
<dbReference type="GO" id="GO:0004674">
    <property type="term" value="F:protein serine/threonine kinase activity"/>
    <property type="evidence" value="ECO:0007669"/>
    <property type="project" value="UniProtKB-KW"/>
</dbReference>
<organism evidence="12 13">
    <name type="scientific">Symbiodinium natans</name>
    <dbReference type="NCBI Taxonomy" id="878477"/>
    <lineage>
        <taxon>Eukaryota</taxon>
        <taxon>Sar</taxon>
        <taxon>Alveolata</taxon>
        <taxon>Dinophyceae</taxon>
        <taxon>Suessiales</taxon>
        <taxon>Symbiodiniaceae</taxon>
        <taxon>Symbiodinium</taxon>
    </lineage>
</organism>
<name>A0A812QMI8_9DINO</name>
<dbReference type="PROSITE" id="PS00107">
    <property type="entry name" value="PROTEIN_KINASE_ATP"/>
    <property type="match status" value="1"/>
</dbReference>
<comment type="caution">
    <text evidence="12">The sequence shown here is derived from an EMBL/GenBank/DDBJ whole genome shotgun (WGS) entry which is preliminary data.</text>
</comment>
<dbReference type="OrthoDB" id="541276at2759"/>
<evidence type="ECO:0000256" key="7">
    <source>
        <dbReference type="PIRSR" id="PIRSR630616-2"/>
    </source>
</evidence>
<feature type="region of interest" description="Disordered" evidence="10">
    <location>
        <begin position="100"/>
        <end position="121"/>
    </location>
</feature>
<evidence type="ECO:0000256" key="8">
    <source>
        <dbReference type="PIRSR" id="PIRSR630616-3"/>
    </source>
</evidence>
<evidence type="ECO:0000256" key="6">
    <source>
        <dbReference type="PIRSR" id="PIRSR630616-1"/>
    </source>
</evidence>
<dbReference type="PROSITE" id="PS00108">
    <property type="entry name" value="PROTEIN_KINASE_ST"/>
    <property type="match status" value="1"/>
</dbReference>
<keyword evidence="5 7" id="KW-0067">ATP-binding</keyword>
<sequence length="518" mass="55001">MQLLAFVRLHAVHEESPTGVPQPIPEAGLEAVLNEGKSDVNKKYKLGVCGHFMLIFLDEAGSKRQLDKVDLIGLEIFTKTAEGSLPLLGLRSLRREEPMVVPKPAGPAPTAKAPAKGRTVSTPPSDFGWLLVAEAGEECMRRTVDLLAGAGGVRTDLENAYQMDDGVVGTGSFGVVRRAKVRLAKGEHKEKQDLVAKCIDPASMREFDGGSCGGVPTLLRSELSFMLTAKGHPNILNLHSVFRQPTSGQWVLILDYCAGGDAFTHISKTGVQPEATCKTMLEGLLLACGHLHWLDILHRDVKPENLLLQTGGRPMLADFGLACKASDSEETRKRVGSPGYIPPEVLQGGRCTAKADVFAAGATLHFAISGSAPFVGKDMAATLHKTVTEKISYDGDLYSKLSPACKKFALLLLSKTTAERPSAGEALNHEFFKGKAAAAPGGKPPTNKPAEAASSAAPAPPPSRGGKRGATHKFPVSDGAVTRRPSEGSEATMSMPLDSARPTSRRGGRPGARSRDLR</sequence>
<evidence type="ECO:0000259" key="11">
    <source>
        <dbReference type="PROSITE" id="PS50011"/>
    </source>
</evidence>
<evidence type="ECO:0000256" key="9">
    <source>
        <dbReference type="PROSITE-ProRule" id="PRU10141"/>
    </source>
</evidence>
<evidence type="ECO:0000256" key="2">
    <source>
        <dbReference type="ARBA" id="ARBA00022679"/>
    </source>
</evidence>
<dbReference type="Proteomes" id="UP000604046">
    <property type="component" value="Unassembled WGS sequence"/>
</dbReference>